<evidence type="ECO:0008006" key="4">
    <source>
        <dbReference type="Google" id="ProtNLM"/>
    </source>
</evidence>
<keyword evidence="1" id="KW-0812">Transmembrane</keyword>
<reference evidence="2 3" key="1">
    <citation type="submission" date="2016-06" db="EMBL/GenBank/DDBJ databases">
        <title>Genome sequence of endosymbiont of Candidatus Endolucinida thiodiazotropha.</title>
        <authorList>
            <person name="Poehlein A."/>
            <person name="Koenig S."/>
            <person name="Heiden S.E."/>
            <person name="Thuermer A."/>
            <person name="Voget S."/>
            <person name="Daniel R."/>
            <person name="Markert S."/>
            <person name="Gros O."/>
            <person name="Schweder T."/>
        </authorList>
    </citation>
    <scope>NUCLEOTIDE SEQUENCE [LARGE SCALE GENOMIC DNA]</scope>
    <source>
        <strain evidence="2 3">COS</strain>
    </source>
</reference>
<evidence type="ECO:0000313" key="2">
    <source>
        <dbReference type="EMBL" id="ODJ86969.1"/>
    </source>
</evidence>
<feature type="transmembrane region" description="Helical" evidence="1">
    <location>
        <begin position="58"/>
        <end position="76"/>
    </location>
</feature>
<dbReference type="AlphaFoldDB" id="A0A7Z0VK25"/>
<organism evidence="2 3">
    <name type="scientific">Candidatus Thiodiazotropha endolucinida</name>
    <dbReference type="NCBI Taxonomy" id="1655433"/>
    <lineage>
        <taxon>Bacteria</taxon>
        <taxon>Pseudomonadati</taxon>
        <taxon>Pseudomonadota</taxon>
        <taxon>Gammaproteobacteria</taxon>
        <taxon>Chromatiales</taxon>
        <taxon>Sedimenticolaceae</taxon>
        <taxon>Candidatus Thiodiazotropha</taxon>
    </lineage>
</organism>
<gene>
    <name evidence="2" type="ORF">CODIS_27180</name>
</gene>
<proteinExistence type="predicted"/>
<dbReference type="Pfam" id="PF09838">
    <property type="entry name" value="DUF2065"/>
    <property type="match status" value="1"/>
</dbReference>
<dbReference type="EMBL" id="MARB01000015">
    <property type="protein sequence ID" value="ODJ86969.1"/>
    <property type="molecule type" value="Genomic_DNA"/>
</dbReference>
<dbReference type="Proteomes" id="UP000094769">
    <property type="component" value="Unassembled WGS sequence"/>
</dbReference>
<dbReference type="RefSeq" id="WP_320410406.1">
    <property type="nucleotide sequence ID" value="NZ_MARB01000015.1"/>
</dbReference>
<evidence type="ECO:0000256" key="1">
    <source>
        <dbReference type="SAM" id="Phobius"/>
    </source>
</evidence>
<name>A0A7Z0VK25_9GAMM</name>
<evidence type="ECO:0000313" key="3">
    <source>
        <dbReference type="Proteomes" id="UP000094769"/>
    </source>
</evidence>
<dbReference type="PANTHER" id="PTHR38602:SF1">
    <property type="entry name" value="INNER MEMBRANE PROTEIN"/>
    <property type="match status" value="1"/>
</dbReference>
<dbReference type="InterPro" id="IPR019201">
    <property type="entry name" value="DUF2065"/>
</dbReference>
<keyword evidence="3" id="KW-1185">Reference proteome</keyword>
<sequence length="77" mass="8538">MLSTGMIPGFFMGNSSMWHDLLVALALLLVIEGIWPFLSPNSMREVLLMLTQQDNRSLRISGLISMASGVILLYLVN</sequence>
<accession>A0A7Z0VK25</accession>
<protein>
    <recommendedName>
        <fullName evidence="4">DUF2065 domain-containing protein</fullName>
    </recommendedName>
</protein>
<dbReference type="PANTHER" id="PTHR38602">
    <property type="entry name" value="INNER MEMBRANE PROTEIN-RELATED"/>
    <property type="match status" value="1"/>
</dbReference>
<comment type="caution">
    <text evidence="2">The sequence shown here is derived from an EMBL/GenBank/DDBJ whole genome shotgun (WGS) entry which is preliminary data.</text>
</comment>
<keyword evidence="1" id="KW-0472">Membrane</keyword>
<feature type="transmembrane region" description="Helical" evidence="1">
    <location>
        <begin position="21"/>
        <end position="38"/>
    </location>
</feature>
<keyword evidence="1" id="KW-1133">Transmembrane helix</keyword>